<proteinExistence type="predicted"/>
<comment type="caution">
    <text evidence="1">The sequence shown here is derived from an EMBL/GenBank/DDBJ whole genome shotgun (WGS) entry which is preliminary data.</text>
</comment>
<organism evidence="1 2">
    <name type="scientific">Riccia sorocarpa</name>
    <dbReference type="NCBI Taxonomy" id="122646"/>
    <lineage>
        <taxon>Eukaryota</taxon>
        <taxon>Viridiplantae</taxon>
        <taxon>Streptophyta</taxon>
        <taxon>Embryophyta</taxon>
        <taxon>Marchantiophyta</taxon>
        <taxon>Marchantiopsida</taxon>
        <taxon>Marchantiidae</taxon>
        <taxon>Marchantiales</taxon>
        <taxon>Ricciaceae</taxon>
        <taxon>Riccia</taxon>
    </lineage>
</organism>
<sequence length="127" mass="14312">MLEVCVADFLNSTSVFFESFQEVTGNVKKLKSAACSHGLQILVGWLQLCNQEQLSWGRTCRPSAWHPQTISVPFSWSCWQKVSTELLPVFPSLWLDPAAADIRNALVESPLIKQKQQGLSFDYPRKA</sequence>
<reference evidence="1 2" key="1">
    <citation type="submission" date="2024-09" db="EMBL/GenBank/DDBJ databases">
        <title>Chromosome-scale assembly of Riccia sorocarpa.</title>
        <authorList>
            <person name="Paukszto L."/>
        </authorList>
    </citation>
    <scope>NUCLEOTIDE SEQUENCE [LARGE SCALE GENOMIC DNA]</scope>
    <source>
        <strain evidence="1">LP-2024</strain>
        <tissue evidence="1">Aerial parts of the thallus</tissue>
    </source>
</reference>
<name>A0ABD3HNZ7_9MARC</name>
<evidence type="ECO:0000313" key="2">
    <source>
        <dbReference type="Proteomes" id="UP001633002"/>
    </source>
</evidence>
<gene>
    <name evidence="1" type="ORF">R1sor_006192</name>
</gene>
<keyword evidence="2" id="KW-1185">Reference proteome</keyword>
<dbReference type="Proteomes" id="UP001633002">
    <property type="component" value="Unassembled WGS sequence"/>
</dbReference>
<accession>A0ABD3HNZ7</accession>
<dbReference type="AlphaFoldDB" id="A0ABD3HNZ7"/>
<evidence type="ECO:0000313" key="1">
    <source>
        <dbReference type="EMBL" id="KAL3692541.1"/>
    </source>
</evidence>
<dbReference type="EMBL" id="JBJQOH010000003">
    <property type="protein sequence ID" value="KAL3692541.1"/>
    <property type="molecule type" value="Genomic_DNA"/>
</dbReference>
<protein>
    <submittedName>
        <fullName evidence="1">Uncharacterized protein</fullName>
    </submittedName>
</protein>